<reference evidence="13 14" key="1">
    <citation type="submission" date="2018-06" db="EMBL/GenBank/DDBJ databases">
        <authorList>
            <consortium name="Pathogen Informatics"/>
            <person name="Doyle S."/>
        </authorList>
    </citation>
    <scope>NUCLEOTIDE SEQUENCE [LARGE SCALE GENOMIC DNA]</scope>
    <source>
        <strain evidence="13 14">NCTC13094</strain>
    </source>
</reference>
<dbReference type="InterPro" id="IPR036641">
    <property type="entry name" value="HPT_dom_sf"/>
</dbReference>
<keyword evidence="3 7" id="KW-0597">Phosphoprotein</keyword>
<dbReference type="InterPro" id="IPR036097">
    <property type="entry name" value="HisK_dim/P_sf"/>
</dbReference>
<dbReference type="InterPro" id="IPR037006">
    <property type="entry name" value="CheA-like_homodim_sf"/>
</dbReference>
<feature type="modified residue" description="4-aspartylphosphate" evidence="7">
    <location>
        <position position="748"/>
    </location>
</feature>
<dbReference type="Proteomes" id="UP000254195">
    <property type="component" value="Unassembled WGS sequence"/>
</dbReference>
<dbReference type="Gene3D" id="3.30.565.10">
    <property type="entry name" value="Histidine kinase-like ATPase, C-terminal domain"/>
    <property type="match status" value="1"/>
</dbReference>
<dbReference type="InterPro" id="IPR003594">
    <property type="entry name" value="HATPase_dom"/>
</dbReference>
<dbReference type="InterPro" id="IPR002545">
    <property type="entry name" value="CheW-lke_dom"/>
</dbReference>
<dbReference type="GO" id="GO:0005737">
    <property type="term" value="C:cytoplasm"/>
    <property type="evidence" value="ECO:0007669"/>
    <property type="project" value="InterPro"/>
</dbReference>
<dbReference type="SUPFAM" id="SSF47384">
    <property type="entry name" value="Homodimeric domain of signal transducing histidine kinase"/>
    <property type="match status" value="1"/>
</dbReference>
<proteinExistence type="predicted"/>
<evidence type="ECO:0000256" key="5">
    <source>
        <dbReference type="ARBA" id="ARBA00022777"/>
    </source>
</evidence>
<feature type="compositionally biased region" description="Basic and acidic residues" evidence="8">
    <location>
        <begin position="136"/>
        <end position="180"/>
    </location>
</feature>
<dbReference type="SUPFAM" id="SSF47226">
    <property type="entry name" value="Histidine-containing phosphotransfer domain, HPT domain"/>
    <property type="match status" value="1"/>
</dbReference>
<gene>
    <name evidence="13" type="primary">cheA</name>
    <name evidence="13" type="ORF">NCTC13094_00930</name>
</gene>
<dbReference type="Gene3D" id="1.20.120.160">
    <property type="entry name" value="HPT domain"/>
    <property type="match status" value="1"/>
</dbReference>
<feature type="domain" description="Histidine kinase" evidence="9">
    <location>
        <begin position="289"/>
        <end position="536"/>
    </location>
</feature>
<dbReference type="Pfam" id="PF00072">
    <property type="entry name" value="Response_reg"/>
    <property type="match status" value="1"/>
</dbReference>
<dbReference type="CDD" id="cd00731">
    <property type="entry name" value="CheA_reg"/>
    <property type="match status" value="1"/>
</dbReference>
<dbReference type="GO" id="GO:0000155">
    <property type="term" value="F:phosphorelay sensor kinase activity"/>
    <property type="evidence" value="ECO:0007669"/>
    <property type="project" value="InterPro"/>
</dbReference>
<dbReference type="CDD" id="cd16916">
    <property type="entry name" value="HATPase_CheA-like"/>
    <property type="match status" value="1"/>
</dbReference>
<dbReference type="SMART" id="SM00073">
    <property type="entry name" value="HPT"/>
    <property type="match status" value="1"/>
</dbReference>
<sequence>MDDLQEIMEDFLIEAFEMNEQLDQDLVELEHNPEDLDLLNRIFRVAHTIKGSSSFLNLNILTHLTHNMEDVLNRARKGEIKITPDIMDVVLRSIDLMKTLLVTIRDTGSDTNNGKENEIEEAVKQLQAITSQNLEGAKETSGTKETPQKENKEEAKEENKEEAKEENKEKAKEEVKENKAKAPTTENPASDNPLADEPDLDYANMSAEEVEAEIERLLNKRQEADKERRAQKKQEAKPKQEEQAKPKQEVAPTKEAPKTETKAKAKADTEENKAPSIGVEQTVRVDVRRLDHLMNLIGELVLGKNRLIRIYSDVEERYDGEKFLEELNQVVSSISAVTTDLQLAVMKTRMQPVGKVFNKFPRMVRDLSRELGKSIELIIEGEETELDKSIVEEIGDPLIHIIRNSCDHGIEPLEERRRLNKPETGKVQLSAYNEGNHIVIKISDDGKGLDPVMLKEKAVEKGVISERDAEGMSDREAFNLIFKPGFSTAKVVSNVSGRGVGMDVVKTNIEKLNGIIEIDSEVGVGTTQKLKIPLTLAIIQALLVGVQEEYYAIPLSSVLETVRISQDEIYTVDGKSVLRLRDEVLSLVRLSDIFKVDAILESNSDVYVVIIGLADQKIGVIVDYLIGQEEVVIKSLGYYLKNTRGIAGATVRGDGKITLIVDVGAMMDMAKSIKVNITTLMNESENTKSKNSPSDYIVLAIDDSSTDRAIIRKCLKPLGITLLEATNGLEGLEMLKNGDKIPDAILVDIEMPKMDGYTFASEVRKYNKFKNLPLIAVTSRVTKTDRMRGVESGMTEYITKPYSGEYLTTVVKRSIKLEGGES</sequence>
<dbReference type="SMART" id="SM01231">
    <property type="entry name" value="H-kinase_dim"/>
    <property type="match status" value="1"/>
</dbReference>
<evidence type="ECO:0000259" key="12">
    <source>
        <dbReference type="PROSITE" id="PS50894"/>
    </source>
</evidence>
<dbReference type="SUPFAM" id="SSF52172">
    <property type="entry name" value="CheY-like"/>
    <property type="match status" value="1"/>
</dbReference>
<dbReference type="FunFam" id="1.20.120.160:FF:000016">
    <property type="entry name" value="Signal transduction histidine kinase"/>
    <property type="match status" value="1"/>
</dbReference>
<dbReference type="InterPro" id="IPR001789">
    <property type="entry name" value="Sig_transdc_resp-reg_receiver"/>
</dbReference>
<dbReference type="FunFam" id="2.30.30.40:FF:000048">
    <property type="entry name" value="Chemotaxis protein CheA, putative"/>
    <property type="match status" value="1"/>
</dbReference>
<evidence type="ECO:0000259" key="10">
    <source>
        <dbReference type="PROSITE" id="PS50110"/>
    </source>
</evidence>
<dbReference type="Pfam" id="PF02518">
    <property type="entry name" value="HATPase_c"/>
    <property type="match status" value="1"/>
</dbReference>
<dbReference type="SMART" id="SM00260">
    <property type="entry name" value="CheW"/>
    <property type="match status" value="1"/>
</dbReference>
<dbReference type="SUPFAM" id="SSF55874">
    <property type="entry name" value="ATPase domain of HSP90 chaperone/DNA topoisomerase II/histidine kinase"/>
    <property type="match status" value="1"/>
</dbReference>
<dbReference type="FunFam" id="3.30.565.10:FF:000016">
    <property type="entry name" value="Chemotaxis protein CheA, putative"/>
    <property type="match status" value="1"/>
</dbReference>
<evidence type="ECO:0000313" key="13">
    <source>
        <dbReference type="EMBL" id="STR26923.1"/>
    </source>
</evidence>
<evidence type="ECO:0000256" key="4">
    <source>
        <dbReference type="ARBA" id="ARBA00022679"/>
    </source>
</evidence>
<feature type="domain" description="Response regulatory" evidence="10">
    <location>
        <begin position="697"/>
        <end position="815"/>
    </location>
</feature>
<dbReference type="SMART" id="SM00387">
    <property type="entry name" value="HATPase_c"/>
    <property type="match status" value="1"/>
</dbReference>
<accession>A0A377RS73</accession>
<evidence type="ECO:0000256" key="1">
    <source>
        <dbReference type="ARBA" id="ARBA00000085"/>
    </source>
</evidence>
<dbReference type="Gene3D" id="3.40.50.2300">
    <property type="match status" value="1"/>
</dbReference>
<dbReference type="SUPFAM" id="SSF50341">
    <property type="entry name" value="CheW-like"/>
    <property type="match status" value="1"/>
</dbReference>
<keyword evidence="4 13" id="KW-0808">Transferase</keyword>
<dbReference type="PROSITE" id="PS50109">
    <property type="entry name" value="HIS_KIN"/>
    <property type="match status" value="1"/>
</dbReference>
<dbReference type="InterPro" id="IPR011006">
    <property type="entry name" value="CheY-like_superfamily"/>
</dbReference>
<dbReference type="InterPro" id="IPR051315">
    <property type="entry name" value="Bact_Chemotaxis_CheA"/>
</dbReference>
<evidence type="ECO:0000256" key="3">
    <source>
        <dbReference type="ARBA" id="ARBA00022553"/>
    </source>
</evidence>
<evidence type="ECO:0000256" key="6">
    <source>
        <dbReference type="PROSITE-ProRule" id="PRU00110"/>
    </source>
</evidence>
<dbReference type="PANTHER" id="PTHR43395">
    <property type="entry name" value="SENSOR HISTIDINE KINASE CHEA"/>
    <property type="match status" value="1"/>
</dbReference>
<dbReference type="PROSITE" id="PS50110">
    <property type="entry name" value="RESPONSE_REGULATORY"/>
    <property type="match status" value="1"/>
</dbReference>
<dbReference type="PRINTS" id="PR00344">
    <property type="entry name" value="BCTRLSENSOR"/>
</dbReference>
<dbReference type="InterPro" id="IPR004105">
    <property type="entry name" value="CheA-like_dim"/>
</dbReference>
<feature type="region of interest" description="Disordered" evidence="8">
    <location>
        <begin position="132"/>
        <end position="199"/>
    </location>
</feature>
<keyword evidence="5 13" id="KW-0418">Kinase</keyword>
<evidence type="ECO:0000256" key="8">
    <source>
        <dbReference type="SAM" id="MobiDB-lite"/>
    </source>
</evidence>
<dbReference type="GO" id="GO:0006935">
    <property type="term" value="P:chemotaxis"/>
    <property type="evidence" value="ECO:0007669"/>
    <property type="project" value="InterPro"/>
</dbReference>
<dbReference type="PANTHER" id="PTHR43395:SF1">
    <property type="entry name" value="CHEMOTAXIS PROTEIN CHEA"/>
    <property type="match status" value="1"/>
</dbReference>
<dbReference type="InterPro" id="IPR004358">
    <property type="entry name" value="Sig_transdc_His_kin-like_C"/>
</dbReference>
<comment type="catalytic activity">
    <reaction evidence="1">
        <text>ATP + protein L-histidine = ADP + protein N-phospho-L-histidine.</text>
        <dbReference type="EC" id="2.7.13.3"/>
    </reaction>
</comment>
<dbReference type="Gene3D" id="1.10.287.560">
    <property type="entry name" value="Histidine kinase CheA-like, homodimeric domain"/>
    <property type="match status" value="1"/>
</dbReference>
<dbReference type="Pfam" id="PF02895">
    <property type="entry name" value="H-kinase_dim"/>
    <property type="match status" value="1"/>
</dbReference>
<dbReference type="PROSITE" id="PS50894">
    <property type="entry name" value="HPT"/>
    <property type="match status" value="1"/>
</dbReference>
<feature type="compositionally biased region" description="Basic and acidic residues" evidence="8">
    <location>
        <begin position="255"/>
        <end position="273"/>
    </location>
</feature>
<feature type="region of interest" description="Disordered" evidence="8">
    <location>
        <begin position="223"/>
        <end position="275"/>
    </location>
</feature>
<dbReference type="EMBL" id="UGJP01000002">
    <property type="protein sequence ID" value="STR26923.1"/>
    <property type="molecule type" value="Genomic_DNA"/>
</dbReference>
<organism evidence="13 14">
    <name type="scientific">Helicobacter pylori</name>
    <name type="common">Campylobacter pylori</name>
    <dbReference type="NCBI Taxonomy" id="210"/>
    <lineage>
        <taxon>Bacteria</taxon>
        <taxon>Pseudomonadati</taxon>
        <taxon>Campylobacterota</taxon>
        <taxon>Epsilonproteobacteria</taxon>
        <taxon>Campylobacterales</taxon>
        <taxon>Helicobacteraceae</taxon>
        <taxon>Helicobacter</taxon>
    </lineage>
</organism>
<dbReference type="Pfam" id="PF01584">
    <property type="entry name" value="CheW"/>
    <property type="match status" value="1"/>
</dbReference>
<dbReference type="InterPro" id="IPR036061">
    <property type="entry name" value="CheW-like_dom_sf"/>
</dbReference>
<dbReference type="InterPro" id="IPR005467">
    <property type="entry name" value="His_kinase_dom"/>
</dbReference>
<dbReference type="Gene3D" id="2.30.30.40">
    <property type="entry name" value="SH3 Domains"/>
    <property type="match status" value="1"/>
</dbReference>
<dbReference type="FunFam" id="3.40.50.2300:FF:000400">
    <property type="entry name" value="Signal transduction histidine kinase"/>
    <property type="match status" value="1"/>
</dbReference>
<dbReference type="CDD" id="cd00088">
    <property type="entry name" value="HPT"/>
    <property type="match status" value="1"/>
</dbReference>
<dbReference type="InterPro" id="IPR008207">
    <property type="entry name" value="Sig_transdc_His_kin_Hpt_dom"/>
</dbReference>
<feature type="domain" description="HPt" evidence="12">
    <location>
        <begin position="1"/>
        <end position="104"/>
    </location>
</feature>
<feature type="compositionally biased region" description="Basic and acidic residues" evidence="8">
    <location>
        <begin position="223"/>
        <end position="248"/>
    </location>
</feature>
<evidence type="ECO:0000256" key="2">
    <source>
        <dbReference type="ARBA" id="ARBA00012438"/>
    </source>
</evidence>
<dbReference type="SMART" id="SM00448">
    <property type="entry name" value="REC"/>
    <property type="match status" value="1"/>
</dbReference>
<evidence type="ECO:0000256" key="7">
    <source>
        <dbReference type="PROSITE-ProRule" id="PRU00169"/>
    </source>
</evidence>
<protein>
    <recommendedName>
        <fullName evidence="2">histidine kinase</fullName>
        <ecNumber evidence="2">2.7.13.3</ecNumber>
    </recommendedName>
</protein>
<name>A0A377RS73_HELPX</name>
<dbReference type="EC" id="2.7.13.3" evidence="2"/>
<dbReference type="Pfam" id="PF01627">
    <property type="entry name" value="Hpt"/>
    <property type="match status" value="1"/>
</dbReference>
<dbReference type="PROSITE" id="PS50851">
    <property type="entry name" value="CHEW"/>
    <property type="match status" value="1"/>
</dbReference>
<evidence type="ECO:0000259" key="9">
    <source>
        <dbReference type="PROSITE" id="PS50109"/>
    </source>
</evidence>
<dbReference type="InterPro" id="IPR036890">
    <property type="entry name" value="HATPase_C_sf"/>
</dbReference>
<evidence type="ECO:0000259" key="11">
    <source>
        <dbReference type="PROSITE" id="PS50851"/>
    </source>
</evidence>
<dbReference type="AlphaFoldDB" id="A0A377RS73"/>
<feature type="modified residue" description="Phosphohistidine" evidence="6">
    <location>
        <position position="47"/>
    </location>
</feature>
<evidence type="ECO:0000313" key="14">
    <source>
        <dbReference type="Proteomes" id="UP000254195"/>
    </source>
</evidence>
<feature type="domain" description="CheW-like" evidence="11">
    <location>
        <begin position="538"/>
        <end position="672"/>
    </location>
</feature>